<keyword evidence="3" id="KW-1185">Reference proteome</keyword>
<proteinExistence type="inferred from homology"/>
<dbReference type="EMBL" id="VIIS01002122">
    <property type="protein sequence ID" value="KAF0288245.1"/>
    <property type="molecule type" value="Genomic_DNA"/>
</dbReference>
<organism evidence="2 3">
    <name type="scientific">Amphibalanus amphitrite</name>
    <name type="common">Striped barnacle</name>
    <name type="synonym">Balanus amphitrite</name>
    <dbReference type="NCBI Taxonomy" id="1232801"/>
    <lineage>
        <taxon>Eukaryota</taxon>
        <taxon>Metazoa</taxon>
        <taxon>Ecdysozoa</taxon>
        <taxon>Arthropoda</taxon>
        <taxon>Crustacea</taxon>
        <taxon>Multicrustacea</taxon>
        <taxon>Cirripedia</taxon>
        <taxon>Thoracica</taxon>
        <taxon>Thoracicalcarea</taxon>
        <taxon>Balanomorpha</taxon>
        <taxon>Balanoidea</taxon>
        <taxon>Balanidae</taxon>
        <taxon>Amphibalaninae</taxon>
        <taxon>Amphibalanus</taxon>
    </lineage>
</organism>
<name>A0A6A4V3R0_AMPAM</name>
<dbReference type="PANTHER" id="PTHR31493">
    <property type="entry name" value="NAZO FAMILY MEMBER"/>
    <property type="match status" value="1"/>
</dbReference>
<dbReference type="Proteomes" id="UP000440578">
    <property type="component" value="Unassembled WGS sequence"/>
</dbReference>
<evidence type="ECO:0000313" key="3">
    <source>
        <dbReference type="Proteomes" id="UP000440578"/>
    </source>
</evidence>
<reference evidence="2 3" key="1">
    <citation type="submission" date="2019-07" db="EMBL/GenBank/DDBJ databases">
        <title>Draft genome assembly of a fouling barnacle, Amphibalanus amphitrite (Darwin, 1854): The first reference genome for Thecostraca.</title>
        <authorList>
            <person name="Kim W."/>
        </authorList>
    </citation>
    <scope>NUCLEOTIDE SEQUENCE [LARGE SCALE GENOMIC DNA]</scope>
    <source>
        <strain evidence="2">SNU_AA5</strain>
        <tissue evidence="2">Soma without cirri and trophi</tissue>
    </source>
</reference>
<dbReference type="OrthoDB" id="6400644at2759"/>
<evidence type="ECO:0000256" key="1">
    <source>
        <dbReference type="ARBA" id="ARBA00029457"/>
    </source>
</evidence>
<dbReference type="AlphaFoldDB" id="A0A6A4V3R0"/>
<sequence>MPLDRHDVMALLAQLAEEEEMRVTVKGSAQGALLAGAGAFFGGLLMGPVGLLIGSTAGGGAGYALSAGKFRSAGEVIRQLPPDRQCQLERRVNHLVSRLTAQDVLTAVTMLAIGGGAEIRSLIIAQVVNFLTNEMAMEVSGVPGQTW</sequence>
<comment type="caution">
    <text evidence="2">The sequence shown here is derived from an EMBL/GenBank/DDBJ whole genome shotgun (WGS) entry which is preliminary data.</text>
</comment>
<dbReference type="PANTHER" id="PTHR31493:SF1">
    <property type="entry name" value="PROTEIN C19ORF12"/>
    <property type="match status" value="1"/>
</dbReference>
<dbReference type="InterPro" id="IPR033369">
    <property type="entry name" value="C19orf12"/>
</dbReference>
<accession>A0A6A4V3R0</accession>
<gene>
    <name evidence="2" type="primary">CS012_0</name>
    <name evidence="2" type="ORF">FJT64_013397</name>
</gene>
<protein>
    <submittedName>
        <fullName evidence="2">Protein C19orf12</fullName>
    </submittedName>
</protein>
<dbReference type="Pfam" id="PF20721">
    <property type="entry name" value="C19orf12"/>
    <property type="match status" value="1"/>
</dbReference>
<comment type="similarity">
    <text evidence="1">Belongs to the C19orf12 family.</text>
</comment>
<evidence type="ECO:0000313" key="2">
    <source>
        <dbReference type="EMBL" id="KAF0288245.1"/>
    </source>
</evidence>